<evidence type="ECO:0008006" key="3">
    <source>
        <dbReference type="Google" id="ProtNLM"/>
    </source>
</evidence>
<gene>
    <name evidence="1" type="ORF">EGM88_05750</name>
</gene>
<name>A0A3N4NQN6_9FLAO</name>
<dbReference type="InterPro" id="IPR045470">
    <property type="entry name" value="DUF6495"/>
</dbReference>
<comment type="caution">
    <text evidence="1">The sequence shown here is derived from an EMBL/GenBank/DDBJ whole genome shotgun (WGS) entry which is preliminary data.</text>
</comment>
<dbReference type="Pfam" id="PF20105">
    <property type="entry name" value="DUF6495"/>
    <property type="match status" value="1"/>
</dbReference>
<dbReference type="EMBL" id="RPFJ01000006">
    <property type="protein sequence ID" value="RPD98692.1"/>
    <property type="molecule type" value="Genomic_DNA"/>
</dbReference>
<evidence type="ECO:0000313" key="2">
    <source>
        <dbReference type="Proteomes" id="UP000270856"/>
    </source>
</evidence>
<sequence>MKYKQLTKEQFEALHKEFAQFLATQQIDVKEWNAIKADKPELAEQELNLFSDVVWDDVLNRTNYLEHFSEKNINLFKCDKNEIFRIVVQVNKTDFSFFNDKDYKWFIDNTKDGSITFYKGAKKYGADRNSEIFDLIQKGSVIADGKLFEGIFKLIS</sequence>
<dbReference type="OrthoDB" id="956723at2"/>
<evidence type="ECO:0000313" key="1">
    <source>
        <dbReference type="EMBL" id="RPD98692.1"/>
    </source>
</evidence>
<dbReference type="Proteomes" id="UP000270856">
    <property type="component" value="Unassembled WGS sequence"/>
</dbReference>
<proteinExistence type="predicted"/>
<dbReference type="AlphaFoldDB" id="A0A3N4NQN6"/>
<accession>A0A3N4NQN6</accession>
<protein>
    <recommendedName>
        <fullName evidence="3">Histidyl-tRNA synthetase</fullName>
    </recommendedName>
</protein>
<organism evidence="1 2">
    <name type="scientific">Aureibaculum marinum</name>
    <dbReference type="NCBI Taxonomy" id="2487930"/>
    <lineage>
        <taxon>Bacteria</taxon>
        <taxon>Pseudomonadati</taxon>
        <taxon>Bacteroidota</taxon>
        <taxon>Flavobacteriia</taxon>
        <taxon>Flavobacteriales</taxon>
        <taxon>Flavobacteriaceae</taxon>
        <taxon>Aureibaculum</taxon>
    </lineage>
</organism>
<reference evidence="1 2" key="1">
    <citation type="submission" date="2018-11" db="EMBL/GenBank/DDBJ databases">
        <title>Aureibaculum marinum gen. nov., sp. nov., a member of the family Flavobacteriaceae isolated from the Bohai Sea.</title>
        <authorList>
            <person name="Ji X."/>
        </authorList>
    </citation>
    <scope>NUCLEOTIDE SEQUENCE [LARGE SCALE GENOMIC DNA]</scope>
    <source>
        <strain evidence="1 2">BH-SD17</strain>
    </source>
</reference>
<keyword evidence="2" id="KW-1185">Reference proteome</keyword>
<dbReference type="RefSeq" id="WP_123897006.1">
    <property type="nucleotide sequence ID" value="NZ_RPFJ01000006.1"/>
</dbReference>